<evidence type="ECO:0000256" key="3">
    <source>
        <dbReference type="ARBA" id="ARBA00004763"/>
    </source>
</evidence>
<dbReference type="EC" id="2.5.1.15" evidence="5"/>
<dbReference type="GO" id="GO:0046654">
    <property type="term" value="P:tetrahydrofolate biosynthetic process"/>
    <property type="evidence" value="ECO:0007669"/>
    <property type="project" value="UniProtKB-UniPathway"/>
</dbReference>
<comment type="function">
    <text evidence="12">Catalyzes the condensation of para-aminobenzoate (pABA) with 6-hydroxymethyl-7,8-dihydropterin diphosphate (DHPt-PP) to form 7,8-dihydropteroate (H2Pte), the immediate precursor of folate derivatives.</text>
</comment>
<dbReference type="STRING" id="1884381.SAMN05518846_1298"/>
<dbReference type="FunFam" id="3.20.20.20:FF:000006">
    <property type="entry name" value="Dihydropteroate synthase"/>
    <property type="match status" value="1"/>
</dbReference>
<keyword evidence="15" id="KW-1185">Reference proteome</keyword>
<dbReference type="GO" id="GO:0046656">
    <property type="term" value="P:folic acid biosynthetic process"/>
    <property type="evidence" value="ECO:0007669"/>
    <property type="project" value="UniProtKB-KW"/>
</dbReference>
<evidence type="ECO:0000256" key="7">
    <source>
        <dbReference type="ARBA" id="ARBA00022679"/>
    </source>
</evidence>
<dbReference type="GO" id="GO:0046872">
    <property type="term" value="F:metal ion binding"/>
    <property type="evidence" value="ECO:0007669"/>
    <property type="project" value="UniProtKB-KW"/>
</dbReference>
<dbReference type="InterPro" id="IPR006390">
    <property type="entry name" value="DHP_synth_dom"/>
</dbReference>
<evidence type="ECO:0000256" key="2">
    <source>
        <dbReference type="ARBA" id="ARBA00001946"/>
    </source>
</evidence>
<evidence type="ECO:0000256" key="1">
    <source>
        <dbReference type="ARBA" id="ARBA00000012"/>
    </source>
</evidence>
<keyword evidence="9" id="KW-0460">Magnesium</keyword>
<evidence type="ECO:0000313" key="15">
    <source>
        <dbReference type="Proteomes" id="UP000198915"/>
    </source>
</evidence>
<dbReference type="PANTHER" id="PTHR20941">
    <property type="entry name" value="FOLATE SYNTHESIS PROTEINS"/>
    <property type="match status" value="1"/>
</dbReference>
<evidence type="ECO:0000313" key="14">
    <source>
        <dbReference type="EMBL" id="SFL00801.1"/>
    </source>
</evidence>
<dbReference type="PROSITE" id="PS50972">
    <property type="entry name" value="PTERIN_BINDING"/>
    <property type="match status" value="1"/>
</dbReference>
<comment type="similarity">
    <text evidence="4">Belongs to the DHPS family.</text>
</comment>
<name>A0A1I4E9D5_9BACL</name>
<evidence type="ECO:0000256" key="11">
    <source>
        <dbReference type="ARBA" id="ARBA00030193"/>
    </source>
</evidence>
<dbReference type="EMBL" id="FORT01000029">
    <property type="protein sequence ID" value="SFL00801.1"/>
    <property type="molecule type" value="Genomic_DNA"/>
</dbReference>
<organism evidence="14 15">
    <name type="scientific">Brevibacillus centrosporus</name>
    <dbReference type="NCBI Taxonomy" id="54910"/>
    <lineage>
        <taxon>Bacteria</taxon>
        <taxon>Bacillati</taxon>
        <taxon>Bacillota</taxon>
        <taxon>Bacilli</taxon>
        <taxon>Bacillales</taxon>
        <taxon>Paenibacillaceae</taxon>
        <taxon>Brevibacillus</taxon>
    </lineage>
</organism>
<evidence type="ECO:0000256" key="9">
    <source>
        <dbReference type="ARBA" id="ARBA00022842"/>
    </source>
</evidence>
<protein>
    <recommendedName>
        <fullName evidence="6">Dihydropteroate synthase</fullName>
        <ecNumber evidence="5">2.5.1.15</ecNumber>
    </recommendedName>
    <alternativeName>
        <fullName evidence="11">Dihydropteroate pyrophosphorylase</fullName>
    </alternativeName>
</protein>
<dbReference type="UniPathway" id="UPA00077">
    <property type="reaction ID" value="UER00156"/>
</dbReference>
<dbReference type="InterPro" id="IPR011005">
    <property type="entry name" value="Dihydropteroate_synth-like_sf"/>
</dbReference>
<evidence type="ECO:0000256" key="10">
    <source>
        <dbReference type="ARBA" id="ARBA00022909"/>
    </source>
</evidence>
<keyword evidence="10" id="KW-0289">Folate biosynthesis</keyword>
<evidence type="ECO:0000256" key="6">
    <source>
        <dbReference type="ARBA" id="ARBA00016919"/>
    </source>
</evidence>
<dbReference type="InterPro" id="IPR000489">
    <property type="entry name" value="Pterin-binding_dom"/>
</dbReference>
<dbReference type="SUPFAM" id="SSF51717">
    <property type="entry name" value="Dihydropteroate synthetase-like"/>
    <property type="match status" value="1"/>
</dbReference>
<dbReference type="Pfam" id="PF00809">
    <property type="entry name" value="Pterin_bind"/>
    <property type="match status" value="1"/>
</dbReference>
<comment type="pathway">
    <text evidence="3">Cofactor biosynthesis; tetrahydrofolate biosynthesis; 7,8-dihydrofolate from 2-amino-4-hydroxy-6-hydroxymethyl-7,8-dihydropteridine diphosphate and 4-aminobenzoate: step 1/2.</text>
</comment>
<dbReference type="GO" id="GO:0005829">
    <property type="term" value="C:cytosol"/>
    <property type="evidence" value="ECO:0007669"/>
    <property type="project" value="TreeGrafter"/>
</dbReference>
<proteinExistence type="inferred from homology"/>
<dbReference type="GO" id="GO:0004156">
    <property type="term" value="F:dihydropteroate synthase activity"/>
    <property type="evidence" value="ECO:0007669"/>
    <property type="project" value="UniProtKB-EC"/>
</dbReference>
<gene>
    <name evidence="14" type="ORF">SAMN05518846_1298</name>
</gene>
<evidence type="ECO:0000259" key="13">
    <source>
        <dbReference type="PROSITE" id="PS50972"/>
    </source>
</evidence>
<comment type="catalytic activity">
    <reaction evidence="1">
        <text>(7,8-dihydropterin-6-yl)methyl diphosphate + 4-aminobenzoate = 7,8-dihydropteroate + diphosphate</text>
        <dbReference type="Rhea" id="RHEA:19949"/>
        <dbReference type="ChEBI" id="CHEBI:17836"/>
        <dbReference type="ChEBI" id="CHEBI:17839"/>
        <dbReference type="ChEBI" id="CHEBI:33019"/>
        <dbReference type="ChEBI" id="CHEBI:72950"/>
        <dbReference type="EC" id="2.5.1.15"/>
    </reaction>
</comment>
<dbReference type="Gene3D" id="3.20.20.20">
    <property type="entry name" value="Dihydropteroate synthase-like"/>
    <property type="match status" value="1"/>
</dbReference>
<dbReference type="Proteomes" id="UP000198915">
    <property type="component" value="Unassembled WGS sequence"/>
</dbReference>
<dbReference type="RefSeq" id="WP_092277348.1">
    <property type="nucleotide sequence ID" value="NZ_FORT01000029.1"/>
</dbReference>
<evidence type="ECO:0000256" key="12">
    <source>
        <dbReference type="ARBA" id="ARBA00053449"/>
    </source>
</evidence>
<dbReference type="NCBIfam" id="TIGR01496">
    <property type="entry name" value="DHPS"/>
    <property type="match status" value="1"/>
</dbReference>
<dbReference type="PROSITE" id="PS00792">
    <property type="entry name" value="DHPS_1"/>
    <property type="match status" value="1"/>
</dbReference>
<dbReference type="CDD" id="cd00739">
    <property type="entry name" value="DHPS"/>
    <property type="match status" value="1"/>
</dbReference>
<dbReference type="PANTHER" id="PTHR20941:SF1">
    <property type="entry name" value="FOLIC ACID SYNTHESIS PROTEIN FOL1"/>
    <property type="match status" value="1"/>
</dbReference>
<dbReference type="AlphaFoldDB" id="A0A1I4E9D5"/>
<evidence type="ECO:0000256" key="4">
    <source>
        <dbReference type="ARBA" id="ARBA00009503"/>
    </source>
</evidence>
<evidence type="ECO:0000256" key="8">
    <source>
        <dbReference type="ARBA" id="ARBA00022723"/>
    </source>
</evidence>
<evidence type="ECO:0000256" key="5">
    <source>
        <dbReference type="ARBA" id="ARBA00012458"/>
    </source>
</evidence>
<accession>A0A1I4E9D5</accession>
<feature type="domain" description="Pterin-binding" evidence="13">
    <location>
        <begin position="139"/>
        <end position="385"/>
    </location>
</feature>
<dbReference type="InterPro" id="IPR045031">
    <property type="entry name" value="DHP_synth-like"/>
</dbReference>
<keyword evidence="8" id="KW-0479">Metal-binding</keyword>
<keyword evidence="7" id="KW-0808">Transferase</keyword>
<sequence>MKYNPFLIHAASREELETELSKRGIGPVERARLAEADGGLRMHLENLSEEEASQLRADMLTVGGEALLSDQPGKTDRFTAFLMSTRSQLEALIELAAKRSEGLRTASAELREVLAGPKRLREQRELVCRGRVLPLGQRTLIMGILNVTPDSFSDGGKFVDLDQALAQARAMVEAGADIIDIGGESTRPGSVPVGEAEELDRVLPVIRILSQELSVPLSIDTYKPEVAERAISAGAHIVNDIWGARRDRRMAEVAARHQVPIILMHNREDTNYGDFFADYIRDLRESVKIALAAGVKPDQIVLDPGIGFAKSQEQNLETMRRLDDLVALGYPVLLATSRKRMIGNVLDLPVDERVEGTAATVALGVTKGCHMVRVHDVKEMKRVAKMMDAMLQGGITVG</sequence>
<dbReference type="PROSITE" id="PS00793">
    <property type="entry name" value="DHPS_2"/>
    <property type="match status" value="1"/>
</dbReference>
<comment type="cofactor">
    <cofactor evidence="2">
        <name>Mg(2+)</name>
        <dbReference type="ChEBI" id="CHEBI:18420"/>
    </cofactor>
</comment>
<reference evidence="15" key="1">
    <citation type="submission" date="2016-10" db="EMBL/GenBank/DDBJ databases">
        <authorList>
            <person name="Varghese N."/>
            <person name="Submissions S."/>
        </authorList>
    </citation>
    <scope>NUCLEOTIDE SEQUENCE [LARGE SCALE GENOMIC DNA]</scope>
    <source>
        <strain evidence="15">OK042</strain>
    </source>
</reference>